<proteinExistence type="predicted"/>
<dbReference type="EMBL" id="LR828253">
    <property type="protein sequence ID" value="CAD0299470.1"/>
    <property type="molecule type" value="Genomic_DNA"/>
</dbReference>
<sequence length="47" mass="5072">MRAEKGYHNEVVENFDGLITHHPNSNSDAHLVNGSVVGGQAPKSLLM</sequence>
<name>A0A6V7BB55_9XANT</name>
<protein>
    <submittedName>
        <fullName evidence="1">Uncharacterized protein</fullName>
    </submittedName>
</protein>
<dbReference type="AlphaFoldDB" id="A0A6V7BB55"/>
<evidence type="ECO:0000313" key="1">
    <source>
        <dbReference type="EMBL" id="CAD0299476.1"/>
    </source>
</evidence>
<reference evidence="1" key="1">
    <citation type="submission" date="2020-07" db="EMBL/GenBank/DDBJ databases">
        <authorList>
            <person name="Pothier F. J."/>
        </authorList>
    </citation>
    <scope>NUCLEOTIDE SEQUENCE</scope>
    <source>
        <strain evidence="1">CFBP 8129</strain>
    </source>
</reference>
<gene>
    <name evidence="1" type="ORF">CFBP8129_01790</name>
</gene>
<accession>A0A6V7BB55</accession>
<dbReference type="EMBL" id="LR828253">
    <property type="protein sequence ID" value="CAD0299476.1"/>
    <property type="molecule type" value="Genomic_DNA"/>
</dbReference>
<organism evidence="1">
    <name type="scientific">Xanthomonas hortorum pv. gardneri</name>
    <dbReference type="NCBI Taxonomy" id="2754056"/>
    <lineage>
        <taxon>Bacteria</taxon>
        <taxon>Pseudomonadati</taxon>
        <taxon>Pseudomonadota</taxon>
        <taxon>Gammaproteobacteria</taxon>
        <taxon>Lysobacterales</taxon>
        <taxon>Lysobacteraceae</taxon>
        <taxon>Xanthomonas</taxon>
    </lineage>
</organism>